<proteinExistence type="predicted"/>
<name>A0AAV7MRG3_PLEWA</name>
<dbReference type="AlphaFoldDB" id="A0AAV7MRG3"/>
<organism evidence="2 3">
    <name type="scientific">Pleurodeles waltl</name>
    <name type="common">Iberian ribbed newt</name>
    <dbReference type="NCBI Taxonomy" id="8319"/>
    <lineage>
        <taxon>Eukaryota</taxon>
        <taxon>Metazoa</taxon>
        <taxon>Chordata</taxon>
        <taxon>Craniata</taxon>
        <taxon>Vertebrata</taxon>
        <taxon>Euteleostomi</taxon>
        <taxon>Amphibia</taxon>
        <taxon>Batrachia</taxon>
        <taxon>Caudata</taxon>
        <taxon>Salamandroidea</taxon>
        <taxon>Salamandridae</taxon>
        <taxon>Pleurodelinae</taxon>
        <taxon>Pleurodeles</taxon>
    </lineage>
</organism>
<evidence type="ECO:0000256" key="1">
    <source>
        <dbReference type="SAM" id="MobiDB-lite"/>
    </source>
</evidence>
<reference evidence="2" key="1">
    <citation type="journal article" date="2022" name="bioRxiv">
        <title>Sequencing and chromosome-scale assembly of the giantPleurodeles waltlgenome.</title>
        <authorList>
            <person name="Brown T."/>
            <person name="Elewa A."/>
            <person name="Iarovenko S."/>
            <person name="Subramanian E."/>
            <person name="Araus A.J."/>
            <person name="Petzold A."/>
            <person name="Susuki M."/>
            <person name="Suzuki K.-i.T."/>
            <person name="Hayashi T."/>
            <person name="Toyoda A."/>
            <person name="Oliveira C."/>
            <person name="Osipova E."/>
            <person name="Leigh N.D."/>
            <person name="Simon A."/>
            <person name="Yun M.H."/>
        </authorList>
    </citation>
    <scope>NUCLEOTIDE SEQUENCE</scope>
    <source>
        <strain evidence="2">20211129_DDA</strain>
        <tissue evidence="2">Liver</tissue>
    </source>
</reference>
<keyword evidence="3" id="KW-1185">Reference proteome</keyword>
<accession>A0AAV7MRG3</accession>
<dbReference type="EMBL" id="JANPWB010000013">
    <property type="protein sequence ID" value="KAJ1105034.1"/>
    <property type="molecule type" value="Genomic_DNA"/>
</dbReference>
<dbReference type="Proteomes" id="UP001066276">
    <property type="component" value="Chromosome 9"/>
</dbReference>
<evidence type="ECO:0000313" key="3">
    <source>
        <dbReference type="Proteomes" id="UP001066276"/>
    </source>
</evidence>
<comment type="caution">
    <text evidence="2">The sequence shown here is derived from an EMBL/GenBank/DDBJ whole genome shotgun (WGS) entry which is preliminary data.</text>
</comment>
<feature type="region of interest" description="Disordered" evidence="1">
    <location>
        <begin position="1"/>
        <end position="23"/>
    </location>
</feature>
<sequence length="68" mass="7285">MVKRPRGCWRSPGVQVRPTSTPRVEPKADCWACAACHRPGLEAGRWLTVRAAAAVMEWSGAQGGPGRG</sequence>
<evidence type="ECO:0000313" key="2">
    <source>
        <dbReference type="EMBL" id="KAJ1105034.1"/>
    </source>
</evidence>
<gene>
    <name evidence="2" type="ORF">NDU88_002442</name>
</gene>
<protein>
    <submittedName>
        <fullName evidence="2">Uncharacterized protein</fullName>
    </submittedName>
</protein>